<comment type="caution">
    <text evidence="1">The sequence shown here is derived from an EMBL/GenBank/DDBJ whole genome shotgun (WGS) entry which is preliminary data.</text>
</comment>
<gene>
    <name evidence="1" type="ORF">E2C01_078651</name>
</gene>
<dbReference type="AlphaFoldDB" id="A0A5B7ITB5"/>
<proteinExistence type="predicted"/>
<dbReference type="Proteomes" id="UP000324222">
    <property type="component" value="Unassembled WGS sequence"/>
</dbReference>
<evidence type="ECO:0000313" key="2">
    <source>
        <dbReference type="Proteomes" id="UP000324222"/>
    </source>
</evidence>
<sequence>MSCEKDWKCEVKERAVWYLEVYGKRRKQGEDIGNISIKREEDARKQLKLKGDSEVAVSQDL</sequence>
<organism evidence="1 2">
    <name type="scientific">Portunus trituberculatus</name>
    <name type="common">Swimming crab</name>
    <name type="synonym">Neptunus trituberculatus</name>
    <dbReference type="NCBI Taxonomy" id="210409"/>
    <lineage>
        <taxon>Eukaryota</taxon>
        <taxon>Metazoa</taxon>
        <taxon>Ecdysozoa</taxon>
        <taxon>Arthropoda</taxon>
        <taxon>Crustacea</taxon>
        <taxon>Multicrustacea</taxon>
        <taxon>Malacostraca</taxon>
        <taxon>Eumalacostraca</taxon>
        <taxon>Eucarida</taxon>
        <taxon>Decapoda</taxon>
        <taxon>Pleocyemata</taxon>
        <taxon>Brachyura</taxon>
        <taxon>Eubrachyura</taxon>
        <taxon>Portunoidea</taxon>
        <taxon>Portunidae</taxon>
        <taxon>Portuninae</taxon>
        <taxon>Portunus</taxon>
    </lineage>
</organism>
<reference evidence="1 2" key="1">
    <citation type="submission" date="2019-05" db="EMBL/GenBank/DDBJ databases">
        <title>Another draft genome of Portunus trituberculatus and its Hox gene families provides insights of decapod evolution.</title>
        <authorList>
            <person name="Jeong J.-H."/>
            <person name="Song I."/>
            <person name="Kim S."/>
            <person name="Choi T."/>
            <person name="Kim D."/>
            <person name="Ryu S."/>
            <person name="Kim W."/>
        </authorList>
    </citation>
    <scope>NUCLEOTIDE SEQUENCE [LARGE SCALE GENOMIC DNA]</scope>
    <source>
        <tissue evidence="1">Muscle</tissue>
    </source>
</reference>
<protein>
    <submittedName>
        <fullName evidence="1">Uncharacterized protein</fullName>
    </submittedName>
</protein>
<name>A0A5B7ITB5_PORTR</name>
<dbReference type="EMBL" id="VSRR010063933">
    <property type="protein sequence ID" value="MPC83928.1"/>
    <property type="molecule type" value="Genomic_DNA"/>
</dbReference>
<keyword evidence="2" id="KW-1185">Reference proteome</keyword>
<accession>A0A5B7ITB5</accession>
<evidence type="ECO:0000313" key="1">
    <source>
        <dbReference type="EMBL" id="MPC83928.1"/>
    </source>
</evidence>